<evidence type="ECO:0000256" key="4">
    <source>
        <dbReference type="ARBA" id="ARBA00023242"/>
    </source>
</evidence>
<dbReference type="CDD" id="cd18321">
    <property type="entry name" value="BTB_POZ_EloC"/>
    <property type="match status" value="1"/>
</dbReference>
<evidence type="ECO:0000256" key="1">
    <source>
        <dbReference type="ARBA" id="ARBA00004123"/>
    </source>
</evidence>
<dbReference type="STRING" id="70448.Q00Y35"/>
<dbReference type="RefSeq" id="XP_003082270.1">
    <property type="nucleotide sequence ID" value="XM_003082222.1"/>
</dbReference>
<dbReference type="GO" id="GO:0006511">
    <property type="term" value="P:ubiquitin-dependent protein catabolic process"/>
    <property type="evidence" value="ECO:0007669"/>
    <property type="project" value="InterPro"/>
</dbReference>
<proteinExistence type="inferred from homology"/>
<dbReference type="FunFam" id="3.30.710.10:FF:000035">
    <property type="entry name" value="Elongin C transcription elongation factor"/>
    <property type="match status" value="1"/>
</dbReference>
<dbReference type="InterPro" id="IPR011333">
    <property type="entry name" value="SKP1/BTB/POZ_sf"/>
</dbReference>
<reference evidence="7" key="3">
    <citation type="submission" date="2017-04" db="EMBL/GenBank/DDBJ databases">
        <title>Population genomics of picophytoplankton unveils novel chromosome hypervariability.</title>
        <authorList>
            <consortium name="DOE Joint Genome Institute"/>
            <person name="Blanc-Mathieu R."/>
            <person name="Krasovec M."/>
            <person name="Hebrard M."/>
            <person name="Yau S."/>
            <person name="Desgranges E."/>
            <person name="Martin J."/>
            <person name="Schackwitz W."/>
            <person name="Kuo A."/>
            <person name="Salin G."/>
            <person name="Donnadieu C."/>
            <person name="Desdevises Y."/>
            <person name="Sanchez-Ferandin S."/>
            <person name="Moreau H."/>
            <person name="Rivals E."/>
            <person name="Grigoriev I.V."/>
            <person name="Grimsley N."/>
            <person name="Eyre-Walker A."/>
            <person name="Piganeau G."/>
        </authorList>
    </citation>
    <scope>NUCLEOTIDE SEQUENCE [LARGE SCALE GENOMIC DNA]</scope>
    <source>
        <strain evidence="7">RCC 1115</strain>
    </source>
</reference>
<dbReference type="InterPro" id="IPR039948">
    <property type="entry name" value="ELC1"/>
</dbReference>
<dbReference type="InterPro" id="IPR001232">
    <property type="entry name" value="SKP1-like"/>
</dbReference>
<evidence type="ECO:0000313" key="6">
    <source>
        <dbReference type="EMBL" id="CAL57216.1"/>
    </source>
</evidence>
<dbReference type="Pfam" id="PF03931">
    <property type="entry name" value="Skp1_POZ"/>
    <property type="match status" value="1"/>
</dbReference>
<evidence type="ECO:0000256" key="2">
    <source>
        <dbReference type="ARBA" id="ARBA00009993"/>
    </source>
</evidence>
<dbReference type="InterPro" id="IPR016073">
    <property type="entry name" value="Skp1_comp_POZ"/>
</dbReference>
<dbReference type="Proteomes" id="UP000009170">
    <property type="component" value="Unassembled WGS sequence"/>
</dbReference>
<keyword evidence="7" id="KW-0648">Protein biosynthesis</keyword>
<dbReference type="SUPFAM" id="SSF54695">
    <property type="entry name" value="POZ domain"/>
    <property type="match status" value="1"/>
</dbReference>
<dbReference type="SMART" id="SM00512">
    <property type="entry name" value="Skp1"/>
    <property type="match status" value="1"/>
</dbReference>
<reference evidence="6" key="2">
    <citation type="journal article" date="2014" name="BMC Genomics">
        <title>An improved genome of the model marine alga Ostreococcus tauri unfolds by assessing Illumina de novo assemblies.</title>
        <authorList>
            <person name="Blanc-Mathieu R."/>
            <person name="Verhelst B."/>
            <person name="Derelle E."/>
            <person name="Rombauts S."/>
            <person name="Bouget F.Y."/>
            <person name="Carre I."/>
            <person name="Chateau A."/>
            <person name="Eyre-Walker A."/>
            <person name="Grimsley N."/>
            <person name="Moreau H."/>
            <person name="Piegu B."/>
            <person name="Rivals E."/>
            <person name="Schackwitz W."/>
            <person name="Van de Peer Y."/>
            <person name="Piganeau G."/>
        </authorList>
    </citation>
    <scope>NUCLEOTIDE SEQUENCE</scope>
    <source>
        <strain evidence="6">RCC4221</strain>
    </source>
</reference>
<dbReference type="Proteomes" id="UP000195557">
    <property type="component" value="Unassembled WGS sequence"/>
</dbReference>
<keyword evidence="4" id="KW-0539">Nucleus</keyword>
<gene>
    <name evidence="7" type="ORF">BE221DRAFT_25843</name>
    <name evidence="6" type="ORF">OT_ostta12g01180</name>
</gene>
<accession>A0A1Y5I0K1</accession>
<dbReference type="EMBL" id="CAID01000012">
    <property type="protein sequence ID" value="CAL57216.1"/>
    <property type="molecule type" value="Genomic_DNA"/>
</dbReference>
<dbReference type="OMA" id="GCEDPAM"/>
<dbReference type="InParanoid" id="Q00Y35"/>
<dbReference type="GeneID" id="9836130"/>
<dbReference type="KEGG" id="ota:OT_ostta12g01180"/>
<evidence type="ECO:0000256" key="3">
    <source>
        <dbReference type="ARBA" id="ARBA00021347"/>
    </source>
</evidence>
<dbReference type="EMBL" id="KZ155835">
    <property type="protein sequence ID" value="OUS43051.1"/>
    <property type="molecule type" value="Genomic_DNA"/>
</dbReference>
<dbReference type="GO" id="GO:0005634">
    <property type="term" value="C:nucleus"/>
    <property type="evidence" value="ECO:0007669"/>
    <property type="project" value="UniProtKB-SubCell"/>
</dbReference>
<dbReference type="FunCoup" id="Q00Y35">
    <property type="interactions" value="1489"/>
</dbReference>
<protein>
    <recommendedName>
        <fullName evidence="3">Elongin-C</fullName>
    </recommendedName>
</protein>
<accession>A0A454Y1Z7</accession>
<accession>Q00Y35</accession>
<dbReference type="AlphaFoldDB" id="Q00Y35"/>
<evidence type="ECO:0000313" key="8">
    <source>
        <dbReference type="Proteomes" id="UP000009170"/>
    </source>
</evidence>
<keyword evidence="8" id="KW-1185">Reference proteome</keyword>
<evidence type="ECO:0000259" key="5">
    <source>
        <dbReference type="Pfam" id="PF03931"/>
    </source>
</evidence>
<organism evidence="6 8">
    <name type="scientific">Ostreococcus tauri</name>
    <name type="common">Marine green alga</name>
    <dbReference type="NCBI Taxonomy" id="70448"/>
    <lineage>
        <taxon>Eukaryota</taxon>
        <taxon>Viridiplantae</taxon>
        <taxon>Chlorophyta</taxon>
        <taxon>Mamiellophyceae</taxon>
        <taxon>Mamiellales</taxon>
        <taxon>Bathycoccaceae</taxon>
        <taxon>Ostreococcus</taxon>
    </lineage>
</organism>
<dbReference type="GO" id="GO:0003746">
    <property type="term" value="F:translation elongation factor activity"/>
    <property type="evidence" value="ECO:0007669"/>
    <property type="project" value="UniProtKB-KW"/>
</dbReference>
<comment type="subcellular location">
    <subcellularLocation>
        <location evidence="1">Nucleus</location>
    </subcellularLocation>
</comment>
<feature type="domain" description="SKP1 component POZ" evidence="5">
    <location>
        <begin position="12"/>
        <end position="75"/>
    </location>
</feature>
<reference evidence="6 8" key="1">
    <citation type="journal article" date="2006" name="Proc. Natl. Acad. Sci. U.S.A.">
        <title>Genome analysis of the smallest free-living eukaryote Ostreococcus tauri unveils many unique features.</title>
        <authorList>
            <person name="Derelle E."/>
            <person name="Ferraz C."/>
            <person name="Rombauts S."/>
            <person name="Rouze P."/>
            <person name="Worden A.Z."/>
            <person name="Robbens S."/>
            <person name="Partensky F."/>
            <person name="Degroeve S."/>
            <person name="Echeynie S."/>
            <person name="Cooke R."/>
            <person name="Saeys Y."/>
            <person name="Wuyts J."/>
            <person name="Jabbari K."/>
            <person name="Bowler C."/>
            <person name="Panaud O."/>
            <person name="Piegu B."/>
            <person name="Ball S.G."/>
            <person name="Ral J.-P."/>
            <person name="Bouget F.-Y."/>
            <person name="Piganeau G."/>
            <person name="De Baets B."/>
            <person name="Picard A."/>
            <person name="Delseny M."/>
            <person name="Demaille J."/>
            <person name="Van de Peer Y."/>
            <person name="Moreau H."/>
        </authorList>
    </citation>
    <scope>NUCLEOTIDE SEQUENCE [LARGE SCALE GENOMIC DNA]</scope>
    <source>
        <strain evidence="6 8">OTTH0595</strain>
    </source>
</reference>
<name>Q00Y35_OSTTA</name>
<evidence type="ECO:0000313" key="7">
    <source>
        <dbReference type="EMBL" id="OUS43051.1"/>
    </source>
</evidence>
<sequence length="107" mass="11838">MSAPALDPSTPITLVSREGVEFTVTLGALRVSGVLSRLFASADARDFEEQRTRTVRLRDVSTAIVRKIVEYCEYRQTYEGSNKAPPPFEIAGEDAIELLMTANFLDV</sequence>
<comment type="similarity">
    <text evidence="2">Belongs to the SKP1 family.</text>
</comment>
<dbReference type="GO" id="GO:0009867">
    <property type="term" value="P:jasmonic acid mediated signaling pathway"/>
    <property type="evidence" value="ECO:0007669"/>
    <property type="project" value="UniProtKB-ARBA"/>
</dbReference>
<dbReference type="PANTHER" id="PTHR20648">
    <property type="entry name" value="ELONGIN-C"/>
    <property type="match status" value="1"/>
</dbReference>
<dbReference type="Gene3D" id="3.30.710.10">
    <property type="entry name" value="Potassium Channel Kv1.1, Chain A"/>
    <property type="match status" value="1"/>
</dbReference>
<dbReference type="OrthoDB" id="249087at2759"/>
<keyword evidence="7" id="KW-0251">Elongation factor</keyword>